<comment type="catalytic activity">
    <reaction evidence="1">
        <text>ATP + protein L-histidine = ADP + protein N-phospho-L-histidine.</text>
        <dbReference type="EC" id="2.7.13.3"/>
    </reaction>
</comment>
<dbReference type="InterPro" id="IPR005467">
    <property type="entry name" value="His_kinase_dom"/>
</dbReference>
<evidence type="ECO:0000256" key="6">
    <source>
        <dbReference type="ARBA" id="ARBA00022840"/>
    </source>
</evidence>
<evidence type="ECO:0000256" key="1">
    <source>
        <dbReference type="ARBA" id="ARBA00000085"/>
    </source>
</evidence>
<dbReference type="PRINTS" id="PR00344">
    <property type="entry name" value="BCTRLSENSOR"/>
</dbReference>
<keyword evidence="8" id="KW-0597">Phosphoprotein</keyword>
<comment type="caution">
    <text evidence="11">The sequence shown here is derived from an EMBL/GenBank/DDBJ whole genome shotgun (WGS) entry which is preliminary data.</text>
</comment>
<feature type="domain" description="Response regulatory" evidence="10">
    <location>
        <begin position="161"/>
        <end position="263"/>
    </location>
</feature>
<reference evidence="11 12" key="1">
    <citation type="journal article" date="2020" name="Microorganisms">
        <title>Osmotic Adaptation and Compatible Solute Biosynthesis of Phototrophic Bacteria as Revealed from Genome Analyses.</title>
        <authorList>
            <person name="Imhoff J.F."/>
            <person name="Rahn T."/>
            <person name="Kunzel S."/>
            <person name="Keller A."/>
            <person name="Neulinger S.C."/>
        </authorList>
    </citation>
    <scope>NUCLEOTIDE SEQUENCE [LARGE SCALE GENOMIC DNA]</scope>
    <source>
        <strain evidence="11 12">DSM 15382</strain>
    </source>
</reference>
<keyword evidence="5 11" id="KW-0418">Kinase</keyword>
<dbReference type="PANTHER" id="PTHR43065:SF46">
    <property type="entry name" value="C4-DICARBOXYLATE TRANSPORT SENSOR PROTEIN DCTB"/>
    <property type="match status" value="1"/>
</dbReference>
<evidence type="ECO:0000313" key="12">
    <source>
        <dbReference type="Proteomes" id="UP000697995"/>
    </source>
</evidence>
<dbReference type="InterPro" id="IPR036890">
    <property type="entry name" value="HATPase_C_sf"/>
</dbReference>
<evidence type="ECO:0000256" key="2">
    <source>
        <dbReference type="ARBA" id="ARBA00012438"/>
    </source>
</evidence>
<evidence type="ECO:0000259" key="10">
    <source>
        <dbReference type="PROSITE" id="PS50110"/>
    </source>
</evidence>
<protein>
    <recommendedName>
        <fullName evidence="2">histidine kinase</fullName>
        <ecNumber evidence="2">2.7.13.3</ecNumber>
    </recommendedName>
</protein>
<dbReference type="PROSITE" id="PS50109">
    <property type="entry name" value="HIS_KIN"/>
    <property type="match status" value="1"/>
</dbReference>
<name>A0ABS1D8A9_9PROT</name>
<dbReference type="Gene3D" id="3.30.565.10">
    <property type="entry name" value="Histidine kinase-like ATPase, C-terminal domain"/>
    <property type="match status" value="1"/>
</dbReference>
<keyword evidence="7" id="KW-0902">Two-component regulatory system</keyword>
<dbReference type="InterPro" id="IPR011006">
    <property type="entry name" value="CheY-like_superfamily"/>
</dbReference>
<dbReference type="EMBL" id="NRSG01000802">
    <property type="protein sequence ID" value="MBK1662836.1"/>
    <property type="molecule type" value="Genomic_DNA"/>
</dbReference>
<dbReference type="InterPro" id="IPR001789">
    <property type="entry name" value="Sig_transdc_resp-reg_receiver"/>
</dbReference>
<dbReference type="Pfam" id="PF00072">
    <property type="entry name" value="Response_reg"/>
    <property type="match status" value="1"/>
</dbReference>
<keyword evidence="4" id="KW-0547">Nucleotide-binding</keyword>
<evidence type="ECO:0000256" key="4">
    <source>
        <dbReference type="ARBA" id="ARBA00022741"/>
    </source>
</evidence>
<evidence type="ECO:0000256" key="7">
    <source>
        <dbReference type="ARBA" id="ARBA00023012"/>
    </source>
</evidence>
<dbReference type="Pfam" id="PF02518">
    <property type="entry name" value="HATPase_c"/>
    <property type="match status" value="1"/>
</dbReference>
<dbReference type="Proteomes" id="UP000697995">
    <property type="component" value="Unassembled WGS sequence"/>
</dbReference>
<proteinExistence type="predicted"/>
<feature type="non-terminal residue" evidence="11">
    <location>
        <position position="1"/>
    </location>
</feature>
<dbReference type="GO" id="GO:0016301">
    <property type="term" value="F:kinase activity"/>
    <property type="evidence" value="ECO:0007669"/>
    <property type="project" value="UniProtKB-KW"/>
</dbReference>
<dbReference type="SUPFAM" id="SSF52172">
    <property type="entry name" value="CheY-like"/>
    <property type="match status" value="1"/>
</dbReference>
<dbReference type="PROSITE" id="PS50110">
    <property type="entry name" value="RESPONSE_REGULATORY"/>
    <property type="match status" value="1"/>
</dbReference>
<evidence type="ECO:0000259" key="9">
    <source>
        <dbReference type="PROSITE" id="PS50109"/>
    </source>
</evidence>
<gene>
    <name evidence="11" type="ORF">CKO45_32225</name>
</gene>
<dbReference type="EC" id="2.7.13.3" evidence="2"/>
<evidence type="ECO:0000256" key="8">
    <source>
        <dbReference type="PROSITE-ProRule" id="PRU00169"/>
    </source>
</evidence>
<dbReference type="PANTHER" id="PTHR43065">
    <property type="entry name" value="SENSOR HISTIDINE KINASE"/>
    <property type="match status" value="1"/>
</dbReference>
<evidence type="ECO:0000313" key="11">
    <source>
        <dbReference type="EMBL" id="MBK1662836.1"/>
    </source>
</evidence>
<feature type="domain" description="Histidine kinase" evidence="9">
    <location>
        <begin position="1"/>
        <end position="136"/>
    </location>
</feature>
<sequence length="263" mass="28091">GRQIDLQFTLRRRLPTAHVDPNQLEMALLNVVINARDAMPMGGVITIATGTVTLEGDEVPDGRYVTVSVSDDGMGMPDYVRERATEPFFTTKPTGKGTGLGLAMVQGFVQQSLGKLDIESTPGKGTTIRMAFPALDAVTEAQLAVPAAERTGEAPRGGNETILVVEDNEDVLALAREHLLSLGYRVLVAANADDALEVVDATGQTIDLLFSDILMPGSMNGILLAEKMRDRMPDLAVLLTTGYNEELVVEAPRASSMDVIGKP</sequence>
<dbReference type="SMART" id="SM00448">
    <property type="entry name" value="REC"/>
    <property type="match status" value="1"/>
</dbReference>
<keyword evidence="3" id="KW-0808">Transferase</keyword>
<accession>A0ABS1D8A9</accession>
<dbReference type="SMART" id="SM00387">
    <property type="entry name" value="HATPase_c"/>
    <property type="match status" value="1"/>
</dbReference>
<keyword evidence="6" id="KW-0067">ATP-binding</keyword>
<evidence type="ECO:0000256" key="5">
    <source>
        <dbReference type="ARBA" id="ARBA00022777"/>
    </source>
</evidence>
<feature type="non-terminal residue" evidence="11">
    <location>
        <position position="263"/>
    </location>
</feature>
<dbReference type="Gene3D" id="3.40.50.2300">
    <property type="match status" value="1"/>
</dbReference>
<feature type="modified residue" description="4-aspartylphosphate" evidence="8">
    <location>
        <position position="212"/>
    </location>
</feature>
<dbReference type="RefSeq" id="WP_200307018.1">
    <property type="nucleotide sequence ID" value="NZ_NRSG01000802.1"/>
</dbReference>
<dbReference type="InterPro" id="IPR003594">
    <property type="entry name" value="HATPase_dom"/>
</dbReference>
<dbReference type="InterPro" id="IPR004358">
    <property type="entry name" value="Sig_transdc_His_kin-like_C"/>
</dbReference>
<evidence type="ECO:0000256" key="3">
    <source>
        <dbReference type="ARBA" id="ARBA00022679"/>
    </source>
</evidence>
<dbReference type="SUPFAM" id="SSF55874">
    <property type="entry name" value="ATPase domain of HSP90 chaperone/DNA topoisomerase II/histidine kinase"/>
    <property type="match status" value="1"/>
</dbReference>
<organism evidence="11 12">
    <name type="scientific">Paracraurococcus ruber</name>
    <dbReference type="NCBI Taxonomy" id="77675"/>
    <lineage>
        <taxon>Bacteria</taxon>
        <taxon>Pseudomonadati</taxon>
        <taxon>Pseudomonadota</taxon>
        <taxon>Alphaproteobacteria</taxon>
        <taxon>Acetobacterales</taxon>
        <taxon>Roseomonadaceae</taxon>
        <taxon>Paracraurococcus</taxon>
    </lineage>
</organism>
<keyword evidence="12" id="KW-1185">Reference proteome</keyword>